<comment type="caution">
    <text evidence="2">The sequence shown here is derived from an EMBL/GenBank/DDBJ whole genome shotgun (WGS) entry which is preliminary data.</text>
</comment>
<dbReference type="InterPro" id="IPR036282">
    <property type="entry name" value="Glutathione-S-Trfase_C_sf"/>
</dbReference>
<dbReference type="Gene3D" id="1.20.1050.130">
    <property type="match status" value="1"/>
</dbReference>
<dbReference type="PROSITE" id="PS50405">
    <property type="entry name" value="GST_CTER"/>
    <property type="match status" value="1"/>
</dbReference>
<evidence type="ECO:0000259" key="1">
    <source>
        <dbReference type="PROSITE" id="PS50405"/>
    </source>
</evidence>
<keyword evidence="3" id="KW-1185">Reference proteome</keyword>
<dbReference type="SUPFAM" id="SSF47616">
    <property type="entry name" value="GST C-terminal domain-like"/>
    <property type="match status" value="1"/>
</dbReference>
<dbReference type="InterPro" id="IPR010987">
    <property type="entry name" value="Glutathione-S-Trfase_C-like"/>
</dbReference>
<accession>A0A9Q0M8D1</accession>
<proteinExistence type="predicted"/>
<dbReference type="Proteomes" id="UP001142055">
    <property type="component" value="Chromosome 2"/>
</dbReference>
<evidence type="ECO:0000313" key="2">
    <source>
        <dbReference type="EMBL" id="KAJ6220573.1"/>
    </source>
</evidence>
<name>A0A9Q0M8D1_BLOTA</name>
<sequence>MARLKFRPKGPAVTDEEKAEFDKKLNVDFEQLDRFIGSNKFSTGENISYVDFWLYEYLHNIHGAEFVVKETVDKFANVKRFEKTIESLPQISAYLKDINSKPDF</sequence>
<gene>
    <name evidence="2" type="ORF">RDWZM_006385</name>
</gene>
<dbReference type="Pfam" id="PF14497">
    <property type="entry name" value="GST_C_3"/>
    <property type="match status" value="1"/>
</dbReference>
<organism evidence="2 3">
    <name type="scientific">Blomia tropicalis</name>
    <name type="common">Mite</name>
    <dbReference type="NCBI Taxonomy" id="40697"/>
    <lineage>
        <taxon>Eukaryota</taxon>
        <taxon>Metazoa</taxon>
        <taxon>Ecdysozoa</taxon>
        <taxon>Arthropoda</taxon>
        <taxon>Chelicerata</taxon>
        <taxon>Arachnida</taxon>
        <taxon>Acari</taxon>
        <taxon>Acariformes</taxon>
        <taxon>Sarcoptiformes</taxon>
        <taxon>Astigmata</taxon>
        <taxon>Glycyphagoidea</taxon>
        <taxon>Echimyopodidae</taxon>
        <taxon>Blomia</taxon>
    </lineage>
</organism>
<dbReference type="EMBL" id="JAPWDV010000002">
    <property type="protein sequence ID" value="KAJ6220573.1"/>
    <property type="molecule type" value="Genomic_DNA"/>
</dbReference>
<feature type="domain" description="GST C-terminal" evidence="1">
    <location>
        <begin position="1"/>
        <end position="104"/>
    </location>
</feature>
<protein>
    <recommendedName>
        <fullName evidence="1">GST C-terminal domain-containing protein</fullName>
    </recommendedName>
</protein>
<evidence type="ECO:0000313" key="3">
    <source>
        <dbReference type="Proteomes" id="UP001142055"/>
    </source>
</evidence>
<reference evidence="2" key="1">
    <citation type="submission" date="2022-12" db="EMBL/GenBank/DDBJ databases">
        <title>Genome assemblies of Blomia tropicalis.</title>
        <authorList>
            <person name="Cui Y."/>
        </authorList>
    </citation>
    <scope>NUCLEOTIDE SEQUENCE</scope>
    <source>
        <tissue evidence="2">Adult mites</tissue>
    </source>
</reference>
<dbReference type="InterPro" id="IPR004046">
    <property type="entry name" value="GST_C"/>
</dbReference>
<dbReference type="AlphaFoldDB" id="A0A9Q0M8D1"/>